<evidence type="ECO:0000256" key="4">
    <source>
        <dbReference type="ARBA" id="ARBA00022741"/>
    </source>
</evidence>
<feature type="region of interest" description="Disordered" evidence="10">
    <location>
        <begin position="475"/>
        <end position="495"/>
    </location>
</feature>
<keyword evidence="13" id="KW-1185">Reference proteome</keyword>
<evidence type="ECO:0000256" key="5">
    <source>
        <dbReference type="ARBA" id="ARBA00022777"/>
    </source>
</evidence>
<dbReference type="Gene3D" id="1.10.510.10">
    <property type="entry name" value="Transferase(Phosphotransferase) domain 1"/>
    <property type="match status" value="1"/>
</dbReference>
<keyword evidence="3" id="KW-0808">Transferase</keyword>
<dbReference type="EMBL" id="OW240919">
    <property type="protein sequence ID" value="CAH2312796.1"/>
    <property type="molecule type" value="Genomic_DNA"/>
</dbReference>
<proteinExistence type="predicted"/>
<keyword evidence="6 9" id="KW-0067">ATP-binding</keyword>
<accession>A0AAD1SYQ6</accession>
<comment type="catalytic activity">
    <reaction evidence="8">
        <text>L-seryl-[protein] + ATP = O-phospho-L-seryl-[protein] + ADP + H(+)</text>
        <dbReference type="Rhea" id="RHEA:17989"/>
        <dbReference type="Rhea" id="RHEA-COMP:9863"/>
        <dbReference type="Rhea" id="RHEA-COMP:11604"/>
        <dbReference type="ChEBI" id="CHEBI:15378"/>
        <dbReference type="ChEBI" id="CHEBI:29999"/>
        <dbReference type="ChEBI" id="CHEBI:30616"/>
        <dbReference type="ChEBI" id="CHEBI:83421"/>
        <dbReference type="ChEBI" id="CHEBI:456216"/>
        <dbReference type="EC" id="2.7.11.1"/>
    </reaction>
</comment>
<dbReference type="Proteomes" id="UP001295444">
    <property type="component" value="Chromosome 08"/>
</dbReference>
<organism evidence="12 13">
    <name type="scientific">Pelobates cultripes</name>
    <name type="common">Western spadefoot toad</name>
    <dbReference type="NCBI Taxonomy" id="61616"/>
    <lineage>
        <taxon>Eukaryota</taxon>
        <taxon>Metazoa</taxon>
        <taxon>Chordata</taxon>
        <taxon>Craniata</taxon>
        <taxon>Vertebrata</taxon>
        <taxon>Euteleostomi</taxon>
        <taxon>Amphibia</taxon>
        <taxon>Batrachia</taxon>
        <taxon>Anura</taxon>
        <taxon>Pelobatoidea</taxon>
        <taxon>Pelobatidae</taxon>
        <taxon>Pelobates</taxon>
    </lineage>
</organism>
<reference evidence="12" key="1">
    <citation type="submission" date="2022-03" db="EMBL/GenBank/DDBJ databases">
        <authorList>
            <person name="Alioto T."/>
            <person name="Alioto T."/>
            <person name="Gomez Garrido J."/>
        </authorList>
    </citation>
    <scope>NUCLEOTIDE SEQUENCE</scope>
</reference>
<dbReference type="GO" id="GO:0035556">
    <property type="term" value="P:intracellular signal transduction"/>
    <property type="evidence" value="ECO:0007669"/>
    <property type="project" value="TreeGrafter"/>
</dbReference>
<evidence type="ECO:0000259" key="11">
    <source>
        <dbReference type="PROSITE" id="PS50011"/>
    </source>
</evidence>
<dbReference type="PROSITE" id="PS50011">
    <property type="entry name" value="PROTEIN_KINASE_DOM"/>
    <property type="match status" value="1"/>
</dbReference>
<keyword evidence="4 9" id="KW-0547">Nucleotide-binding</keyword>
<evidence type="ECO:0000256" key="9">
    <source>
        <dbReference type="PROSITE-ProRule" id="PRU10141"/>
    </source>
</evidence>
<evidence type="ECO:0000256" key="2">
    <source>
        <dbReference type="ARBA" id="ARBA00022527"/>
    </source>
</evidence>
<keyword evidence="2" id="KW-0723">Serine/threonine-protein kinase</keyword>
<evidence type="ECO:0000256" key="8">
    <source>
        <dbReference type="ARBA" id="ARBA00048679"/>
    </source>
</evidence>
<feature type="compositionally biased region" description="Polar residues" evidence="10">
    <location>
        <begin position="50"/>
        <end position="63"/>
    </location>
</feature>
<dbReference type="Pfam" id="PF00069">
    <property type="entry name" value="Pkinase"/>
    <property type="match status" value="1"/>
</dbReference>
<dbReference type="InterPro" id="IPR008271">
    <property type="entry name" value="Ser/Thr_kinase_AS"/>
</dbReference>
<dbReference type="InterPro" id="IPR011009">
    <property type="entry name" value="Kinase-like_dom_sf"/>
</dbReference>
<evidence type="ECO:0000256" key="7">
    <source>
        <dbReference type="ARBA" id="ARBA00047899"/>
    </source>
</evidence>
<dbReference type="GO" id="GO:0000226">
    <property type="term" value="P:microtubule cytoskeleton organization"/>
    <property type="evidence" value="ECO:0007669"/>
    <property type="project" value="TreeGrafter"/>
</dbReference>
<dbReference type="GO" id="GO:0050321">
    <property type="term" value="F:tau-protein kinase activity"/>
    <property type="evidence" value="ECO:0007669"/>
    <property type="project" value="TreeGrafter"/>
</dbReference>
<gene>
    <name evidence="12" type="ORF">PECUL_23A017993</name>
</gene>
<feature type="region of interest" description="Disordered" evidence="10">
    <location>
        <begin position="545"/>
        <end position="567"/>
    </location>
</feature>
<feature type="domain" description="Protein kinase" evidence="11">
    <location>
        <begin position="80"/>
        <end position="331"/>
    </location>
</feature>
<evidence type="ECO:0000313" key="12">
    <source>
        <dbReference type="EMBL" id="CAH2312796.1"/>
    </source>
</evidence>
<evidence type="ECO:0000256" key="6">
    <source>
        <dbReference type="ARBA" id="ARBA00022840"/>
    </source>
</evidence>
<feature type="binding site" evidence="9">
    <location>
        <position position="109"/>
    </location>
    <ligand>
        <name>ATP</name>
        <dbReference type="ChEBI" id="CHEBI:30616"/>
    </ligand>
</feature>
<sequence length="623" mass="70053">MTGATCASEGNNCREDRLTSKVESHHPGCWKGVGLCKEKMGGHNWDRANGSPSNSSDTGMESTSGAVIKHNHQHSIKHRYELLETLGRGTYGKVKKAMEKTTGKMVAVKSIQKDKITDELDRIHLQKEIEITALLRHEHIIQVFEVFESRDKIIIVMEYASNGELYDFINNKHQISESEARGIFRQIVSAVHYCHKNGIVHRDIKLENILLDENLNVKLADFGLSSLYQKKQVLETYCGSPLYASPEIVNGIPYQGPEVDCWALGVLLYALVYGSMPFDNSSYKTLAEQISSGDHRQPPHLSGACGLIDWLLTVNARNRATIEDVAHHWWVNWGYDTVVCDCDIVPNCHSPLLARYIECQNTPGFNELNKKHSGVQSREGEEYEVCLRKSKKENDIIQSQQESDFTVSSPKPKGILKKRSSFDSSFFNSSTFSESLSQNCLERNRETLTKSTSGQHNPVTIECTLKMPKKGILKKTNERESGYSSSPEQIMSPEHQKAYLNVQEDKKRPEKHVKRRKGILKRNGKFSTSLDLPAECSALTLSDSSEDMMSSNAGPAKSPSRPSSVISDDSFLSSDSFDLLDMASETKCQLFSYNSKNKCYSSEEEDTLSNKLENSFCNSRHHL</sequence>
<evidence type="ECO:0000256" key="3">
    <source>
        <dbReference type="ARBA" id="ARBA00022679"/>
    </source>
</evidence>
<dbReference type="CDD" id="cd14073">
    <property type="entry name" value="STKc_NUAK"/>
    <property type="match status" value="1"/>
</dbReference>
<dbReference type="InterPro" id="IPR000719">
    <property type="entry name" value="Prot_kinase_dom"/>
</dbReference>
<dbReference type="InterPro" id="IPR017441">
    <property type="entry name" value="Protein_kinase_ATP_BS"/>
</dbReference>
<dbReference type="GO" id="GO:0005737">
    <property type="term" value="C:cytoplasm"/>
    <property type="evidence" value="ECO:0007669"/>
    <property type="project" value="TreeGrafter"/>
</dbReference>
<dbReference type="PROSITE" id="PS00108">
    <property type="entry name" value="PROTEIN_KINASE_ST"/>
    <property type="match status" value="1"/>
</dbReference>
<dbReference type="PROSITE" id="PS00107">
    <property type="entry name" value="PROTEIN_KINASE_ATP"/>
    <property type="match status" value="1"/>
</dbReference>
<protein>
    <recommendedName>
        <fullName evidence="1">non-specific serine/threonine protein kinase</fullName>
        <ecNumber evidence="1">2.7.11.1</ecNumber>
    </recommendedName>
</protein>
<dbReference type="GO" id="GO:0005524">
    <property type="term" value="F:ATP binding"/>
    <property type="evidence" value="ECO:0007669"/>
    <property type="project" value="UniProtKB-UniRule"/>
</dbReference>
<dbReference type="SUPFAM" id="SSF56112">
    <property type="entry name" value="Protein kinase-like (PK-like)"/>
    <property type="match status" value="1"/>
</dbReference>
<dbReference type="EC" id="2.7.11.1" evidence="1"/>
<evidence type="ECO:0000256" key="1">
    <source>
        <dbReference type="ARBA" id="ARBA00012513"/>
    </source>
</evidence>
<dbReference type="SMART" id="SM00220">
    <property type="entry name" value="S_TKc"/>
    <property type="match status" value="1"/>
</dbReference>
<comment type="catalytic activity">
    <reaction evidence="7">
        <text>L-threonyl-[protein] + ATP = O-phospho-L-threonyl-[protein] + ADP + H(+)</text>
        <dbReference type="Rhea" id="RHEA:46608"/>
        <dbReference type="Rhea" id="RHEA-COMP:11060"/>
        <dbReference type="Rhea" id="RHEA-COMP:11605"/>
        <dbReference type="ChEBI" id="CHEBI:15378"/>
        <dbReference type="ChEBI" id="CHEBI:30013"/>
        <dbReference type="ChEBI" id="CHEBI:30616"/>
        <dbReference type="ChEBI" id="CHEBI:61977"/>
        <dbReference type="ChEBI" id="CHEBI:456216"/>
        <dbReference type="EC" id="2.7.11.1"/>
    </reaction>
</comment>
<keyword evidence="5 12" id="KW-0418">Kinase</keyword>
<name>A0AAD1SYQ6_PELCU</name>
<evidence type="ECO:0000313" key="13">
    <source>
        <dbReference type="Proteomes" id="UP001295444"/>
    </source>
</evidence>
<dbReference type="FunFam" id="1.10.510.10:FF:001698">
    <property type="entry name" value="NUAK family, SNF1-like kinase, 1b"/>
    <property type="match status" value="1"/>
</dbReference>
<feature type="region of interest" description="Disordered" evidence="10">
    <location>
        <begin position="44"/>
        <end position="63"/>
    </location>
</feature>
<dbReference type="FunFam" id="3.30.200.20:FF:000042">
    <property type="entry name" value="Aurora kinase A"/>
    <property type="match status" value="1"/>
</dbReference>
<dbReference type="PANTHER" id="PTHR24346">
    <property type="entry name" value="MAP/MICROTUBULE AFFINITY-REGULATING KINASE"/>
    <property type="match status" value="1"/>
</dbReference>
<dbReference type="AlphaFoldDB" id="A0AAD1SYQ6"/>
<evidence type="ECO:0000256" key="10">
    <source>
        <dbReference type="SAM" id="MobiDB-lite"/>
    </source>
</evidence>
<dbReference type="PANTHER" id="PTHR24346:SF100">
    <property type="entry name" value="NUAK FAMILY SNF1-LIKE KINASE 1"/>
    <property type="match status" value="1"/>
</dbReference>